<organism evidence="3 4">
    <name type="scientific">Sphingomonas immobilis</name>
    <dbReference type="NCBI Taxonomy" id="3063997"/>
    <lineage>
        <taxon>Bacteria</taxon>
        <taxon>Pseudomonadati</taxon>
        <taxon>Pseudomonadota</taxon>
        <taxon>Alphaproteobacteria</taxon>
        <taxon>Sphingomonadales</taxon>
        <taxon>Sphingomonadaceae</taxon>
        <taxon>Sphingomonas</taxon>
    </lineage>
</organism>
<feature type="compositionally biased region" description="Pro residues" evidence="1">
    <location>
        <begin position="424"/>
        <end position="442"/>
    </location>
</feature>
<protein>
    <submittedName>
        <fullName evidence="3">Cell wall hydrolase</fullName>
    </submittedName>
</protein>
<dbReference type="EMBL" id="JAUQSZ010000007">
    <property type="protein sequence ID" value="MDO7843008.1"/>
    <property type="molecule type" value="Genomic_DNA"/>
</dbReference>
<feature type="compositionally biased region" description="Pro residues" evidence="1">
    <location>
        <begin position="385"/>
        <end position="394"/>
    </location>
</feature>
<dbReference type="Pfam" id="PF07486">
    <property type="entry name" value="Hydrolase_2"/>
    <property type="match status" value="1"/>
</dbReference>
<keyword evidence="3" id="KW-0378">Hydrolase</keyword>
<evidence type="ECO:0000259" key="2">
    <source>
        <dbReference type="Pfam" id="PF07486"/>
    </source>
</evidence>
<feature type="domain" description="Cell wall hydrolase SleB" evidence="2">
    <location>
        <begin position="107"/>
        <end position="216"/>
    </location>
</feature>
<dbReference type="Gene3D" id="1.10.10.2520">
    <property type="entry name" value="Cell wall hydrolase SleB, domain 1"/>
    <property type="match status" value="1"/>
</dbReference>
<proteinExistence type="predicted"/>
<reference evidence="3" key="1">
    <citation type="submission" date="2023-07" db="EMBL/GenBank/DDBJ databases">
        <authorList>
            <person name="Kim M.K."/>
        </authorList>
    </citation>
    <scope>NUCLEOTIDE SEQUENCE</scope>
    <source>
        <strain evidence="3">CA1-15</strain>
    </source>
</reference>
<dbReference type="GO" id="GO:0016740">
    <property type="term" value="F:transferase activity"/>
    <property type="evidence" value="ECO:0007669"/>
    <property type="project" value="UniProtKB-KW"/>
</dbReference>
<dbReference type="GO" id="GO:0016787">
    <property type="term" value="F:hydrolase activity"/>
    <property type="evidence" value="ECO:0007669"/>
    <property type="project" value="UniProtKB-KW"/>
</dbReference>
<dbReference type="InterPro" id="IPR011105">
    <property type="entry name" value="Cell_wall_hydrolase_SleB"/>
</dbReference>
<dbReference type="Proteomes" id="UP001176468">
    <property type="component" value="Unassembled WGS sequence"/>
</dbReference>
<feature type="region of interest" description="Disordered" evidence="1">
    <location>
        <begin position="376"/>
        <end position="442"/>
    </location>
</feature>
<dbReference type="InterPro" id="IPR042047">
    <property type="entry name" value="SleB_dom1"/>
</dbReference>
<gene>
    <name evidence="3" type="ORF">Q5H94_11790</name>
</gene>
<evidence type="ECO:0000313" key="3">
    <source>
        <dbReference type="EMBL" id="MDO7843008.1"/>
    </source>
</evidence>
<keyword evidence="4" id="KW-1185">Reference proteome</keyword>
<comment type="caution">
    <text evidence="3">The sequence shown here is derived from an EMBL/GenBank/DDBJ whole genome shotgun (WGS) entry which is preliminary data.</text>
</comment>
<evidence type="ECO:0000256" key="1">
    <source>
        <dbReference type="SAM" id="MobiDB-lite"/>
    </source>
</evidence>
<accession>A0ABT8ZZK0</accession>
<keyword evidence="3" id="KW-0808">Transferase</keyword>
<evidence type="ECO:0000313" key="4">
    <source>
        <dbReference type="Proteomes" id="UP001176468"/>
    </source>
</evidence>
<name>A0ABT8ZZK0_9SPHN</name>
<sequence length="442" mass="47554">MRIILIVTAIAAIVVPVLLVRYGPRIAPKRVVVIEKRRVVAATELPPVEPVAFQDLAPDDARTYNSLVPFSDLPNPAARPFQLTGTADQRARAVDCMAAAMLYEAGDDPEGQRAVGQVVINRARHPAFPKTICGVVFQGQERATGCQFTFTCDGALARHQWSAEAWVRARERAVAALTGSVFKPVGYSTHYHTDWVVPYWQASLDKVTAVHTHLFFRWTGWWGTPGAFSRGISDDEPAIAQLAAYSDAHRTAAVLAEAGGIVAGAPTLEPGALAPLAGDPNSFILTLDAHAPPDAFAVFAAKACGDRPYCKVMGWTDKTKTPTALPLQPGQIGSMSFSYLRDTSRKYEKALWNCSEFKRADFAQCMKVQVFMPAGMRTPAETPKPDPAPTPQPAKPGAVAPKPVPDGLAGVRRKPIDVPFTVRPAPPAAKPTPQPTPTPAGR</sequence>